<dbReference type="AlphaFoldDB" id="A0A059VVM1"/>
<dbReference type="eggNOG" id="ENOG50325J0">
    <property type="taxonomic scope" value="Bacteria"/>
</dbReference>
<dbReference type="Gene3D" id="1.10.1200.10">
    <property type="entry name" value="ACP-like"/>
    <property type="match status" value="1"/>
</dbReference>
<dbReference type="Proteomes" id="UP000288351">
    <property type="component" value="Unassembled WGS sequence"/>
</dbReference>
<keyword evidence="1" id="KW-0436">Ligase</keyword>
<dbReference type="STRING" id="68570.DC74_928"/>
<dbReference type="EMBL" id="BHXC01000006">
    <property type="protein sequence ID" value="GCB89058.1"/>
    <property type="molecule type" value="Genomic_DNA"/>
</dbReference>
<dbReference type="Pfam" id="PF00550">
    <property type="entry name" value="PP-binding"/>
    <property type="match status" value="1"/>
</dbReference>
<dbReference type="GO" id="GO:0016874">
    <property type="term" value="F:ligase activity"/>
    <property type="evidence" value="ECO:0007669"/>
    <property type="project" value="UniProtKB-KW"/>
</dbReference>
<name>A0A059VVM1_STRNR</name>
<proteinExistence type="predicted"/>
<dbReference type="RefSeq" id="WP_016574718.1">
    <property type="nucleotide sequence ID" value="NZ_BHXC01000006.1"/>
</dbReference>
<accession>A0A059VVM1</accession>
<protein>
    <submittedName>
        <fullName evidence="1">D-alanine--poly(Phosphoribitol) ligase subunit 2</fullName>
    </submittedName>
</protein>
<reference evidence="1 2" key="1">
    <citation type="journal article" date="2019" name="Microbiol. Resour. Announc.">
        <title>Draft Genome Sequence of the Most Traditional epsilon-Poly-l-Lysine Producer, Streptomyces albulus NBRC14147.</title>
        <authorList>
            <person name="Yamanaka K."/>
            <person name="Hamano Y."/>
        </authorList>
    </citation>
    <scope>NUCLEOTIDE SEQUENCE [LARGE SCALE GENOMIC DNA]</scope>
    <source>
        <strain evidence="1 2">NBRC 14147</strain>
    </source>
</reference>
<dbReference type="InterPro" id="IPR009081">
    <property type="entry name" value="PP-bd_ACP"/>
</dbReference>
<evidence type="ECO:0000313" key="2">
    <source>
        <dbReference type="Proteomes" id="UP000288351"/>
    </source>
</evidence>
<evidence type="ECO:0000313" key="1">
    <source>
        <dbReference type="EMBL" id="GCB89058.1"/>
    </source>
</evidence>
<organism evidence="1 2">
    <name type="scientific">Streptomyces noursei</name>
    <name type="common">Streptomyces albulus</name>
    <dbReference type="NCBI Taxonomy" id="1971"/>
    <lineage>
        <taxon>Bacteria</taxon>
        <taxon>Bacillati</taxon>
        <taxon>Actinomycetota</taxon>
        <taxon>Actinomycetes</taxon>
        <taxon>Kitasatosporales</taxon>
        <taxon>Streptomycetaceae</taxon>
        <taxon>Streptomyces</taxon>
    </lineage>
</organism>
<sequence length="101" mass="10908">MLSQPDLEARLRTFLSTLRPDADVAAITAHANLFELGILDSLAVVELIVFLEHLIGTEIVVENYQLESFHTLAGIHDVVTDSTPPGATVRGEDRTSTPGTP</sequence>
<comment type="caution">
    <text evidence="1">The sequence shown here is derived from an EMBL/GenBank/DDBJ whole genome shotgun (WGS) entry which is preliminary data.</text>
</comment>
<dbReference type="PROSITE" id="PS50075">
    <property type="entry name" value="CARRIER"/>
    <property type="match status" value="1"/>
</dbReference>
<dbReference type="InterPro" id="IPR036736">
    <property type="entry name" value="ACP-like_sf"/>
</dbReference>
<dbReference type="SUPFAM" id="SSF47336">
    <property type="entry name" value="ACP-like"/>
    <property type="match status" value="1"/>
</dbReference>
<gene>
    <name evidence="1" type="primary">dltC</name>
    <name evidence="1" type="ORF">SALB_01731</name>
</gene>